<feature type="region of interest" description="Disordered" evidence="1">
    <location>
        <begin position="102"/>
        <end position="125"/>
    </location>
</feature>
<dbReference type="EMBL" id="JAEMGP010000002">
    <property type="protein sequence ID" value="KAG5213190.1"/>
    <property type="molecule type" value="Genomic_DNA"/>
</dbReference>
<sequence>MPRRDPAVPRSGLDLSIGKVGAVFPVRLRRKFPVTYFLKLTSKIGLSMHLCSEEQFAPLKADRSTTKDLAVYKDQQFLKFRFHKLMEKLFFNSVLRHVLNGRRETRREEEEKEEEEEQEEKEQKM</sequence>
<accession>A0A836ACN3</accession>
<evidence type="ECO:0000313" key="3">
    <source>
        <dbReference type="Proteomes" id="UP000664991"/>
    </source>
</evidence>
<feature type="compositionally biased region" description="Acidic residues" evidence="1">
    <location>
        <begin position="110"/>
        <end position="125"/>
    </location>
</feature>
<dbReference type="Proteomes" id="UP000664991">
    <property type="component" value="Unassembled WGS sequence"/>
</dbReference>
<gene>
    <name evidence="2" type="ORF">JEQ12_008976</name>
</gene>
<proteinExistence type="predicted"/>
<comment type="caution">
    <text evidence="2">The sequence shown here is derived from an EMBL/GenBank/DDBJ whole genome shotgun (WGS) entry which is preliminary data.</text>
</comment>
<name>A0A836ACN3_SHEEP</name>
<evidence type="ECO:0000313" key="2">
    <source>
        <dbReference type="EMBL" id="KAG5213190.1"/>
    </source>
</evidence>
<protein>
    <submittedName>
        <fullName evidence="2">Uncharacterized protein</fullName>
    </submittedName>
</protein>
<evidence type="ECO:0000256" key="1">
    <source>
        <dbReference type="SAM" id="MobiDB-lite"/>
    </source>
</evidence>
<organism evidence="2 3">
    <name type="scientific">Ovis aries</name>
    <name type="common">Sheep</name>
    <dbReference type="NCBI Taxonomy" id="9940"/>
    <lineage>
        <taxon>Eukaryota</taxon>
        <taxon>Metazoa</taxon>
        <taxon>Chordata</taxon>
        <taxon>Craniata</taxon>
        <taxon>Vertebrata</taxon>
        <taxon>Euteleostomi</taxon>
        <taxon>Mammalia</taxon>
        <taxon>Eutheria</taxon>
        <taxon>Laurasiatheria</taxon>
        <taxon>Artiodactyla</taxon>
        <taxon>Ruminantia</taxon>
        <taxon>Pecora</taxon>
        <taxon>Bovidae</taxon>
        <taxon>Caprinae</taxon>
        <taxon>Ovis</taxon>
    </lineage>
</organism>
<dbReference type="AlphaFoldDB" id="A0A836ACN3"/>
<reference evidence="2 3" key="1">
    <citation type="submission" date="2020-12" db="EMBL/GenBank/DDBJ databases">
        <title>De novo assembly of Tibetan sheep genome.</title>
        <authorList>
            <person name="Li X."/>
        </authorList>
    </citation>
    <scope>NUCLEOTIDE SEQUENCE [LARGE SCALE GENOMIC DNA]</scope>
    <source>
        <tissue evidence="2">Heart</tissue>
    </source>
</reference>